<dbReference type="NCBIfam" id="TIGR02385">
    <property type="entry name" value="RelE_StbE"/>
    <property type="match status" value="1"/>
</dbReference>
<gene>
    <name evidence="3" type="ORF">AU468_10145</name>
</gene>
<accession>A0A2S4JJJ4</accession>
<dbReference type="EMBL" id="LPWH01000093">
    <property type="protein sequence ID" value="POQ99661.1"/>
    <property type="molecule type" value="Genomic_DNA"/>
</dbReference>
<dbReference type="PANTHER" id="PTHR35601">
    <property type="entry name" value="TOXIN RELE"/>
    <property type="match status" value="1"/>
</dbReference>
<comment type="similarity">
    <text evidence="1">Belongs to the RelE toxin family.</text>
</comment>
<keyword evidence="2" id="KW-1277">Toxin-antitoxin system</keyword>
<dbReference type="InterPro" id="IPR007712">
    <property type="entry name" value="RelE/ParE_toxin"/>
</dbReference>
<evidence type="ECO:0000313" key="4">
    <source>
        <dbReference type="Proteomes" id="UP000237350"/>
    </source>
</evidence>
<dbReference type="Gene3D" id="3.30.2310.20">
    <property type="entry name" value="RelE-like"/>
    <property type="match status" value="1"/>
</dbReference>
<evidence type="ECO:0000256" key="2">
    <source>
        <dbReference type="ARBA" id="ARBA00022649"/>
    </source>
</evidence>
<protein>
    <submittedName>
        <fullName evidence="3">Plasmid stabilization protein</fullName>
    </submittedName>
</protein>
<dbReference type="Proteomes" id="UP000237350">
    <property type="component" value="Unassembled WGS sequence"/>
</dbReference>
<sequence length="107" mass="12104">MMYKIKLTELATQMIKSVEATARTQIIRKIEQLKEEPALMGKPLLGPLKGFRTVRAAGQRYRIVYRVEDTQVVVIVVAVGIRKSGDKKDIYELMKKLVNTGIVEKDG</sequence>
<keyword evidence="4" id="KW-1185">Reference proteome</keyword>
<dbReference type="Pfam" id="PF05016">
    <property type="entry name" value="ParE_toxin"/>
    <property type="match status" value="1"/>
</dbReference>
<evidence type="ECO:0000256" key="1">
    <source>
        <dbReference type="ARBA" id="ARBA00006226"/>
    </source>
</evidence>
<dbReference type="PANTHER" id="PTHR35601:SF1">
    <property type="entry name" value="TOXIN RELE"/>
    <property type="match status" value="1"/>
</dbReference>
<comment type="caution">
    <text evidence="3">The sequence shown here is derived from an EMBL/GenBank/DDBJ whole genome shotgun (WGS) entry which is preliminary data.</text>
</comment>
<reference evidence="4" key="1">
    <citation type="submission" date="2015-12" db="EMBL/GenBank/DDBJ databases">
        <authorList>
            <person name="Lodha T.D."/>
            <person name="Chintalapati S."/>
            <person name="Chintalapati V.R."/>
            <person name="Sravanthi T."/>
        </authorList>
    </citation>
    <scope>NUCLEOTIDE SEQUENCE [LARGE SCALE GENOMIC DNA]</scope>
    <source>
        <strain evidence="4">JC133</strain>
    </source>
</reference>
<evidence type="ECO:0000313" key="3">
    <source>
        <dbReference type="EMBL" id="POQ99661.1"/>
    </source>
</evidence>
<dbReference type="InterPro" id="IPR035093">
    <property type="entry name" value="RelE/ParE_toxin_dom_sf"/>
</dbReference>
<dbReference type="SUPFAM" id="SSF143011">
    <property type="entry name" value="RelE-like"/>
    <property type="match status" value="1"/>
</dbReference>
<dbReference type="AlphaFoldDB" id="A0A2S4JJJ4"/>
<proteinExistence type="inferred from homology"/>
<name>A0A2S4JJJ4_9SPIO</name>
<organism evidence="3 4">
    <name type="scientific">Alkalispirochaeta sphaeroplastigenens</name>
    <dbReference type="NCBI Taxonomy" id="1187066"/>
    <lineage>
        <taxon>Bacteria</taxon>
        <taxon>Pseudomonadati</taxon>
        <taxon>Spirochaetota</taxon>
        <taxon>Spirochaetia</taxon>
        <taxon>Spirochaetales</taxon>
        <taxon>Spirochaetaceae</taxon>
        <taxon>Alkalispirochaeta</taxon>
    </lineage>
</organism>